<dbReference type="PANTHER" id="PTHR43792">
    <property type="entry name" value="GNAT FAMILY, PUTATIVE (AFU_ORTHOLOGUE AFUA_3G00765)-RELATED-RELATED"/>
    <property type="match status" value="1"/>
</dbReference>
<proteinExistence type="predicted"/>
<protein>
    <submittedName>
        <fullName evidence="2">Protein N-acetyltransferase, RimJ/RimL family</fullName>
    </submittedName>
</protein>
<reference evidence="2 3" key="1">
    <citation type="submission" date="2016-11" db="EMBL/GenBank/DDBJ databases">
        <authorList>
            <person name="Jaros S."/>
            <person name="Januszkiewicz K."/>
            <person name="Wedrychowicz H."/>
        </authorList>
    </citation>
    <scope>NUCLEOTIDE SEQUENCE [LARGE SCALE GENOMIC DNA]</scope>
    <source>
        <strain evidence="2 3">DSM 100565</strain>
    </source>
</reference>
<keyword evidence="3" id="KW-1185">Reference proteome</keyword>
<name>A0A1M6GTA9_9RHOB</name>
<sequence>MTETSQIHPWQEPVHGQSAVAVDRIAGALPRIARDRIILRAPYLEDWPHYRGIATTQRAVHFDGPMDEDEAWQDFLQMTASWILRGCGLWAVEVQETGETVGFVVLNHEAGDPELELGFMFTEEGEGHGYAFEATRAARNNAFYSLNRDTLVSYIAPANDRAIALAQKLGAAHDEAGDIDGCQCWRYPRPEFDYE</sequence>
<feature type="domain" description="N-acetyltransferase" evidence="1">
    <location>
        <begin position="36"/>
        <end position="171"/>
    </location>
</feature>
<dbReference type="STRING" id="1447782.SAMN05444417_2912"/>
<dbReference type="Gene3D" id="3.40.630.30">
    <property type="match status" value="1"/>
</dbReference>
<gene>
    <name evidence="2" type="ORF">SAMN05444417_2912</name>
</gene>
<evidence type="ECO:0000313" key="2">
    <source>
        <dbReference type="EMBL" id="SHJ13176.1"/>
    </source>
</evidence>
<dbReference type="InterPro" id="IPR016181">
    <property type="entry name" value="Acyl_CoA_acyltransferase"/>
</dbReference>
<dbReference type="InterPro" id="IPR051531">
    <property type="entry name" value="N-acetyltransferase"/>
</dbReference>
<dbReference type="EMBL" id="FQYO01000005">
    <property type="protein sequence ID" value="SHJ13176.1"/>
    <property type="molecule type" value="Genomic_DNA"/>
</dbReference>
<dbReference type="Proteomes" id="UP000184292">
    <property type="component" value="Unassembled WGS sequence"/>
</dbReference>
<dbReference type="PANTHER" id="PTHR43792:SF1">
    <property type="entry name" value="N-ACETYLTRANSFERASE DOMAIN-CONTAINING PROTEIN"/>
    <property type="match status" value="1"/>
</dbReference>
<dbReference type="InterPro" id="IPR000182">
    <property type="entry name" value="GNAT_dom"/>
</dbReference>
<dbReference type="RefSeq" id="WP_073332352.1">
    <property type="nucleotide sequence ID" value="NZ_FQYO01000005.1"/>
</dbReference>
<evidence type="ECO:0000313" key="3">
    <source>
        <dbReference type="Proteomes" id="UP000184292"/>
    </source>
</evidence>
<accession>A0A1M6GTA9</accession>
<dbReference type="Pfam" id="PF13302">
    <property type="entry name" value="Acetyltransf_3"/>
    <property type="match status" value="1"/>
</dbReference>
<dbReference type="GO" id="GO:0016747">
    <property type="term" value="F:acyltransferase activity, transferring groups other than amino-acyl groups"/>
    <property type="evidence" value="ECO:0007669"/>
    <property type="project" value="InterPro"/>
</dbReference>
<dbReference type="OrthoDB" id="6293260at2"/>
<keyword evidence="2" id="KW-0808">Transferase</keyword>
<organism evidence="2 3">
    <name type="scientific">Wenxinia saemankumensis</name>
    <dbReference type="NCBI Taxonomy" id="1447782"/>
    <lineage>
        <taxon>Bacteria</taxon>
        <taxon>Pseudomonadati</taxon>
        <taxon>Pseudomonadota</taxon>
        <taxon>Alphaproteobacteria</taxon>
        <taxon>Rhodobacterales</taxon>
        <taxon>Roseobacteraceae</taxon>
        <taxon>Wenxinia</taxon>
    </lineage>
</organism>
<dbReference type="AlphaFoldDB" id="A0A1M6GTA9"/>
<dbReference type="SUPFAM" id="SSF55729">
    <property type="entry name" value="Acyl-CoA N-acyltransferases (Nat)"/>
    <property type="match status" value="1"/>
</dbReference>
<evidence type="ECO:0000259" key="1">
    <source>
        <dbReference type="Pfam" id="PF13302"/>
    </source>
</evidence>